<protein>
    <submittedName>
        <fullName evidence="1">Unannotated protein</fullName>
    </submittedName>
</protein>
<sequence length="37" mass="3866">MVLAALGVAAAATAASFMVRERGHWADHSTSLQLGLR</sequence>
<name>A0A6J7Q188_9ZZZZ</name>
<proteinExistence type="predicted"/>
<reference evidence="1" key="1">
    <citation type="submission" date="2020-05" db="EMBL/GenBank/DDBJ databases">
        <authorList>
            <person name="Chiriac C."/>
            <person name="Salcher M."/>
            <person name="Ghai R."/>
            <person name="Kavagutti S V."/>
        </authorList>
    </citation>
    <scope>NUCLEOTIDE SEQUENCE</scope>
</reference>
<gene>
    <name evidence="1" type="ORF">UFOPK3967_02239</name>
</gene>
<organism evidence="1">
    <name type="scientific">freshwater metagenome</name>
    <dbReference type="NCBI Taxonomy" id="449393"/>
    <lineage>
        <taxon>unclassified sequences</taxon>
        <taxon>metagenomes</taxon>
        <taxon>ecological metagenomes</taxon>
    </lineage>
</organism>
<dbReference type="AlphaFoldDB" id="A0A6J7Q188"/>
<evidence type="ECO:0000313" key="1">
    <source>
        <dbReference type="EMBL" id="CAB5011086.1"/>
    </source>
</evidence>
<dbReference type="EMBL" id="CAFBOS010000161">
    <property type="protein sequence ID" value="CAB5011086.1"/>
    <property type="molecule type" value="Genomic_DNA"/>
</dbReference>
<accession>A0A6J7Q188</accession>